<dbReference type="InterPro" id="IPR003609">
    <property type="entry name" value="Pan_app"/>
</dbReference>
<feature type="disulfide bond" evidence="2">
    <location>
        <begin position="302"/>
        <end position="319"/>
    </location>
</feature>
<evidence type="ECO:0008006" key="7">
    <source>
        <dbReference type="Google" id="ProtNLM"/>
    </source>
</evidence>
<keyword evidence="2" id="KW-0245">EGF-like domain</keyword>
<feature type="domain" description="Apple" evidence="4">
    <location>
        <begin position="775"/>
        <end position="851"/>
    </location>
</feature>
<dbReference type="Gene3D" id="2.60.120.200">
    <property type="match status" value="2"/>
</dbReference>
<organism evidence="5 6">
    <name type="scientific">Pocillopora meandrina</name>
    <dbReference type="NCBI Taxonomy" id="46732"/>
    <lineage>
        <taxon>Eukaryota</taxon>
        <taxon>Metazoa</taxon>
        <taxon>Cnidaria</taxon>
        <taxon>Anthozoa</taxon>
        <taxon>Hexacorallia</taxon>
        <taxon>Scleractinia</taxon>
        <taxon>Astrocoeniina</taxon>
        <taxon>Pocilloporidae</taxon>
        <taxon>Pocillopora</taxon>
    </lineage>
</organism>
<dbReference type="SUPFAM" id="SSF57196">
    <property type="entry name" value="EGF/Laminin"/>
    <property type="match status" value="1"/>
</dbReference>
<feature type="domain" description="EGF-like" evidence="3">
    <location>
        <begin position="293"/>
        <end position="331"/>
    </location>
</feature>
<comment type="caution">
    <text evidence="2">Lacks conserved residue(s) required for the propagation of feature annotation.</text>
</comment>
<evidence type="ECO:0000259" key="3">
    <source>
        <dbReference type="PROSITE" id="PS50026"/>
    </source>
</evidence>
<dbReference type="Pfam" id="PF00354">
    <property type="entry name" value="Pentaxin"/>
    <property type="match status" value="1"/>
</dbReference>
<dbReference type="InterPro" id="IPR013320">
    <property type="entry name" value="ConA-like_dom_sf"/>
</dbReference>
<dbReference type="SMART" id="SM00159">
    <property type="entry name" value="PTX"/>
    <property type="match status" value="1"/>
</dbReference>
<dbReference type="SUPFAM" id="SSF49899">
    <property type="entry name" value="Concanavalin A-like lectins/glucanases"/>
    <property type="match status" value="2"/>
</dbReference>
<protein>
    <recommendedName>
        <fullName evidence="7">EGF-like domain-containing protein</fullName>
    </recommendedName>
</protein>
<dbReference type="Pfam" id="PF00008">
    <property type="entry name" value="EGF"/>
    <property type="match status" value="1"/>
</dbReference>
<dbReference type="InterPro" id="IPR001759">
    <property type="entry name" value="PTX_dom"/>
</dbReference>
<sequence>SLSNVFATSSPKNEMVFLCVRIQPNHSPKIEAIVNADFASKKTSNGVNYKSRQWTQVIIGQNQNNDGTITNNIPFYGRISNLNIWFNLSDHDITNWFNGGRKNTEPSILKWPQLGSSERFGDVHFVKVTSAERQWRDVSDGEVNVLTTNDVSATKSFESGSGVVIEVERQSPVSCSNAIDSVTVDGVLISVNGSWKRIKYKQTFMGTQKCFAIFGSVPNWASGIFNPGVLKFDLNLDELWKEEYLGPNGHHFDGVNALCGDEHFWMVNQPNTPVAGVSLRRKSGGAIAGISTFGKYCDANPCKNGGTCVEVPSRKTYKCNCTDAFTGKNCSKPTPVVRSTDASQTVASLDRVNGQPEDSDDYDFELIFRKTQHTSYVKHDMNNKWVAGFTVCAWIHTPDLQQSQEMTVISILNEKNGGSHNVVRLRIDGEGNIYFSFGSDRTSLSNVFATSSPKDEMVFLCVRIQPDQSPKMEAIVNANLGSKKTSDGVKYENVQWSQVIVGQNQGNDGTITNDTPFYGRISNLNIWFNSLTDAQITNWYNEVQKYYIPNILKWPELGSSSRIGDVHFVKVTSAERQWRDVSVSEVDVQTTNNVSATKSFESGSGVVIEVERQSPVSCSNAIDSATVDGVLISVDGSWKRIKYKQTFMETQKCFAIFGSVPDWAPSIFTPGVSEFDLHSDELWKEEYLSPNGNHFDGVNALCGDEHFWMVNQQNTPVAGVSLRRESGASNAGISTFGKCGMFKFKISDIHNMPWTYLLLHFLTSFTSFVMAGAQCKTEVSIPGMALNGFVFKVISVTAPRQCDVRCEREIKCQSFNYVIGEKVCELNNRTKEARPLNFRADPTRFYMRRFVGRVPLGSIPELPAISCREIETSEGKYDISNKYWMHSSFTGQAELVDCSDTVKGDNEQPENGNDYDFELIFRKTQHTSYVKHNMNKKWVDHFTVCAWIHTPDLQQSQEMTVISILNENGGNQNVVRLRIDGEGNIYFSFRGDRTFLSNVFATSSPKNEMVFLCVRIQPNQSPKIEAIVNADFGSKKTSNEVNYKSRQWTQVIIGQNQNRDGTITNDTLFYGRISNLNIWFNLPDHDITNWFNGGRKNTEPSILKWPQLGSSERFGDVHFVKVTSAERQWRDVSDGEVNVLTTNDVSAKKSFESGSGVVIEVERQSPVSCSNAIDSVTVDGVLISVNGSWKRIKYKQTFMGTQKCFAIFGSVPNWASGIYTPGVLEFDLDLDELWKEEYLGPKGNKRTDHFDGVNTLCGDEHFWMVNQSNTPVAGVSLRRESGASNAGISTFGKCGMFKFKISDILVLE</sequence>
<comment type="caution">
    <text evidence="5">The sequence shown here is derived from an EMBL/GenBank/DDBJ whole genome shotgun (WGS) entry which is preliminary data.</text>
</comment>
<gene>
    <name evidence="5" type="ORF">PMEA_00025337</name>
</gene>
<dbReference type="PROSITE" id="PS50026">
    <property type="entry name" value="EGF_3"/>
    <property type="match status" value="1"/>
</dbReference>
<feature type="disulfide bond" evidence="2">
    <location>
        <begin position="321"/>
        <end position="330"/>
    </location>
</feature>
<dbReference type="Pfam" id="PF00024">
    <property type="entry name" value="PAN_1"/>
    <property type="match status" value="1"/>
</dbReference>
<dbReference type="SUPFAM" id="SSF57414">
    <property type="entry name" value="Hairpin loop containing domain-like"/>
    <property type="match status" value="1"/>
</dbReference>
<dbReference type="Gene3D" id="2.10.25.10">
    <property type="entry name" value="Laminin"/>
    <property type="match status" value="1"/>
</dbReference>
<dbReference type="Proteomes" id="UP001159428">
    <property type="component" value="Unassembled WGS sequence"/>
</dbReference>
<evidence type="ECO:0000259" key="4">
    <source>
        <dbReference type="PROSITE" id="PS50948"/>
    </source>
</evidence>
<dbReference type="PROSITE" id="PS00022">
    <property type="entry name" value="EGF_1"/>
    <property type="match status" value="1"/>
</dbReference>
<dbReference type="InterPro" id="IPR000742">
    <property type="entry name" value="EGF"/>
</dbReference>
<accession>A0AAU9XP56</accession>
<evidence type="ECO:0000313" key="6">
    <source>
        <dbReference type="Proteomes" id="UP001159428"/>
    </source>
</evidence>
<evidence type="ECO:0000256" key="2">
    <source>
        <dbReference type="PROSITE-ProRule" id="PRU00076"/>
    </source>
</evidence>
<evidence type="ECO:0000256" key="1">
    <source>
        <dbReference type="ARBA" id="ARBA00023157"/>
    </source>
</evidence>
<keyword evidence="6" id="KW-1185">Reference proteome</keyword>
<proteinExistence type="predicted"/>
<dbReference type="SMART" id="SM00181">
    <property type="entry name" value="EGF"/>
    <property type="match status" value="1"/>
</dbReference>
<dbReference type="Gene3D" id="3.50.4.10">
    <property type="entry name" value="Hepatocyte Growth Factor"/>
    <property type="match status" value="1"/>
</dbReference>
<keyword evidence="1 2" id="KW-1015">Disulfide bond</keyword>
<dbReference type="EMBL" id="CALNXJ010000049">
    <property type="protein sequence ID" value="CAH3151676.1"/>
    <property type="molecule type" value="Genomic_DNA"/>
</dbReference>
<name>A0AAU9XP56_9CNID</name>
<reference evidence="5 6" key="1">
    <citation type="submission" date="2022-05" db="EMBL/GenBank/DDBJ databases">
        <authorList>
            <consortium name="Genoscope - CEA"/>
            <person name="William W."/>
        </authorList>
    </citation>
    <scope>NUCLEOTIDE SEQUENCE [LARGE SCALE GENOMIC DNA]</scope>
</reference>
<dbReference type="CDD" id="cd00054">
    <property type="entry name" value="EGF_CA"/>
    <property type="match status" value="1"/>
</dbReference>
<dbReference type="PROSITE" id="PS50948">
    <property type="entry name" value="PAN"/>
    <property type="match status" value="1"/>
</dbReference>
<evidence type="ECO:0000313" key="5">
    <source>
        <dbReference type="EMBL" id="CAH3151676.1"/>
    </source>
</evidence>
<dbReference type="Pfam" id="PF13385">
    <property type="entry name" value="Laminin_G_3"/>
    <property type="match status" value="1"/>
</dbReference>
<feature type="non-terminal residue" evidence="5">
    <location>
        <position position="1"/>
    </location>
</feature>